<evidence type="ECO:0000313" key="8">
    <source>
        <dbReference type="Proteomes" id="UP000638648"/>
    </source>
</evidence>
<evidence type="ECO:0000256" key="3">
    <source>
        <dbReference type="ARBA" id="ARBA00023270"/>
    </source>
</evidence>
<evidence type="ECO:0000256" key="5">
    <source>
        <dbReference type="PIRSR" id="PIRSR001365-1"/>
    </source>
</evidence>
<keyword evidence="2 4" id="KW-0456">Lyase</keyword>
<dbReference type="SUPFAM" id="SSF51569">
    <property type="entry name" value="Aldolase"/>
    <property type="match status" value="1"/>
</dbReference>
<dbReference type="Pfam" id="PF00701">
    <property type="entry name" value="DHDPS"/>
    <property type="match status" value="1"/>
</dbReference>
<protein>
    <submittedName>
        <fullName evidence="7">4-hydroxy-tetrahydrodipicolinate synthase</fullName>
        <ecNumber evidence="7">4.3.3.7</ecNumber>
    </submittedName>
</protein>
<dbReference type="RefSeq" id="WP_192750709.1">
    <property type="nucleotide sequence ID" value="NZ_BAABJL010000052.1"/>
</dbReference>
<dbReference type="CDD" id="cd00408">
    <property type="entry name" value="DHDPS-like"/>
    <property type="match status" value="1"/>
</dbReference>
<keyword evidence="8" id="KW-1185">Reference proteome</keyword>
<dbReference type="InterPro" id="IPR020624">
    <property type="entry name" value="Schiff_base-form_aldolases_CS"/>
</dbReference>
<proteinExistence type="inferred from homology"/>
<dbReference type="AlphaFoldDB" id="A0A927R8E2"/>
<organism evidence="7 8">
    <name type="scientific">Actinopolymorpha pittospori</name>
    <dbReference type="NCBI Taxonomy" id="648752"/>
    <lineage>
        <taxon>Bacteria</taxon>
        <taxon>Bacillati</taxon>
        <taxon>Actinomycetota</taxon>
        <taxon>Actinomycetes</taxon>
        <taxon>Propionibacteriales</taxon>
        <taxon>Actinopolymorphaceae</taxon>
        <taxon>Actinopolymorpha</taxon>
    </lineage>
</organism>
<accession>A0A927R8E2</accession>
<dbReference type="PRINTS" id="PR00146">
    <property type="entry name" value="DHPICSNTHASE"/>
</dbReference>
<reference evidence="7" key="1">
    <citation type="submission" date="2020-10" db="EMBL/GenBank/DDBJ databases">
        <title>Sequencing the genomes of 1000 actinobacteria strains.</title>
        <authorList>
            <person name="Klenk H.-P."/>
        </authorList>
    </citation>
    <scope>NUCLEOTIDE SEQUENCE</scope>
    <source>
        <strain evidence="7">DSM 45354</strain>
    </source>
</reference>
<dbReference type="InterPro" id="IPR002220">
    <property type="entry name" value="DapA-like"/>
</dbReference>
<dbReference type="InterPro" id="IPR013785">
    <property type="entry name" value="Aldolase_TIM"/>
</dbReference>
<dbReference type="PROSITE" id="PS00665">
    <property type="entry name" value="DHDPS_1"/>
    <property type="match status" value="1"/>
</dbReference>
<sequence>MSERELVITAVPTPFVDDGTIDLRALESLLAELSPRVDGVLMAGTTGEFPALSDEERVRLFEVAVSALGPARVIGHIGHPSGYQVRRLAEASLAVGVRRFALLTPYYLPTDATGVLRWYADVSKDLGEYAIYPYFFPERTGLVVEPDLARDVMALPGMAGLKVSGAAAARIAEYAGVLGADQRLWSGSDGELPSVLGAGGHGVISGVSAAFPDLFGRLRAAVATSQGLQEVQDDVERAVRLVGPSVSRLLLALRLRTGSAWAGRMSGPAVDEETAEAIRAVVAHLT</sequence>
<feature type="active site" description="Proton donor/acceptor" evidence="5">
    <location>
        <position position="134"/>
    </location>
</feature>
<evidence type="ECO:0000256" key="4">
    <source>
        <dbReference type="PIRNR" id="PIRNR001365"/>
    </source>
</evidence>
<dbReference type="SMART" id="SM01130">
    <property type="entry name" value="DHDPS"/>
    <property type="match status" value="1"/>
</dbReference>
<dbReference type="PANTHER" id="PTHR12128">
    <property type="entry name" value="DIHYDRODIPICOLINATE SYNTHASE"/>
    <property type="match status" value="1"/>
</dbReference>
<name>A0A927R8E2_9ACTN</name>
<evidence type="ECO:0000256" key="6">
    <source>
        <dbReference type="PIRSR" id="PIRSR001365-2"/>
    </source>
</evidence>
<evidence type="ECO:0000313" key="7">
    <source>
        <dbReference type="EMBL" id="MBE1606617.1"/>
    </source>
</evidence>
<dbReference type="GO" id="GO:0008840">
    <property type="term" value="F:4-hydroxy-tetrahydrodipicolinate synthase activity"/>
    <property type="evidence" value="ECO:0007669"/>
    <property type="project" value="UniProtKB-EC"/>
</dbReference>
<gene>
    <name evidence="7" type="ORF">HEB94_003465</name>
</gene>
<dbReference type="EMBL" id="JADBEM010000001">
    <property type="protein sequence ID" value="MBE1606617.1"/>
    <property type="molecule type" value="Genomic_DNA"/>
</dbReference>
<feature type="binding site" evidence="6">
    <location>
        <position position="46"/>
    </location>
    <ligand>
        <name>pyruvate</name>
        <dbReference type="ChEBI" id="CHEBI:15361"/>
    </ligand>
</feature>
<comment type="similarity">
    <text evidence="1 4">Belongs to the DapA family.</text>
</comment>
<feature type="binding site" evidence="6">
    <location>
        <position position="204"/>
    </location>
    <ligand>
        <name>pyruvate</name>
        <dbReference type="ChEBI" id="CHEBI:15361"/>
    </ligand>
</feature>
<dbReference type="PANTHER" id="PTHR12128:SF66">
    <property type="entry name" value="4-HYDROXY-2-OXOGLUTARATE ALDOLASE, MITOCHONDRIAL"/>
    <property type="match status" value="1"/>
</dbReference>
<evidence type="ECO:0000256" key="2">
    <source>
        <dbReference type="ARBA" id="ARBA00023239"/>
    </source>
</evidence>
<dbReference type="EC" id="4.3.3.7" evidence="7"/>
<dbReference type="Proteomes" id="UP000638648">
    <property type="component" value="Unassembled WGS sequence"/>
</dbReference>
<evidence type="ECO:0000256" key="1">
    <source>
        <dbReference type="ARBA" id="ARBA00007592"/>
    </source>
</evidence>
<keyword evidence="3" id="KW-0704">Schiff base</keyword>
<dbReference type="PIRSF" id="PIRSF001365">
    <property type="entry name" value="DHDPS"/>
    <property type="match status" value="1"/>
</dbReference>
<dbReference type="Gene3D" id="3.20.20.70">
    <property type="entry name" value="Aldolase class I"/>
    <property type="match status" value="1"/>
</dbReference>
<comment type="caution">
    <text evidence="7">The sequence shown here is derived from an EMBL/GenBank/DDBJ whole genome shotgun (WGS) entry which is preliminary data.</text>
</comment>
<feature type="active site" description="Schiff-base intermediate with substrate" evidence="5">
    <location>
        <position position="162"/>
    </location>
</feature>